<organism evidence="2 3">
    <name type="scientific">Ridgeia piscesae</name>
    <name type="common">Tubeworm</name>
    <dbReference type="NCBI Taxonomy" id="27915"/>
    <lineage>
        <taxon>Eukaryota</taxon>
        <taxon>Metazoa</taxon>
        <taxon>Spiralia</taxon>
        <taxon>Lophotrochozoa</taxon>
        <taxon>Annelida</taxon>
        <taxon>Polychaeta</taxon>
        <taxon>Sedentaria</taxon>
        <taxon>Canalipalpata</taxon>
        <taxon>Sabellida</taxon>
        <taxon>Siboglinidae</taxon>
        <taxon>Ridgeia</taxon>
    </lineage>
</organism>
<feature type="region of interest" description="Disordered" evidence="1">
    <location>
        <begin position="1"/>
        <end position="159"/>
    </location>
</feature>
<comment type="caution">
    <text evidence="2">The sequence shown here is derived from an EMBL/GenBank/DDBJ whole genome shotgun (WGS) entry which is preliminary data.</text>
</comment>
<feature type="compositionally biased region" description="Polar residues" evidence="1">
    <location>
        <begin position="103"/>
        <end position="134"/>
    </location>
</feature>
<proteinExistence type="predicted"/>
<dbReference type="InterPro" id="IPR028265">
    <property type="entry name" value="TTDN1/SICKLE"/>
</dbReference>
<evidence type="ECO:0008006" key="4">
    <source>
        <dbReference type="Google" id="ProtNLM"/>
    </source>
</evidence>
<evidence type="ECO:0000256" key="1">
    <source>
        <dbReference type="SAM" id="MobiDB-lite"/>
    </source>
</evidence>
<dbReference type="AlphaFoldDB" id="A0AAD9NHM1"/>
<protein>
    <recommendedName>
        <fullName evidence="4">M-phase-specific PLK1-interacting protein</fullName>
    </recommendedName>
</protein>
<feature type="compositionally biased region" description="Polar residues" evidence="1">
    <location>
        <begin position="1"/>
        <end position="16"/>
    </location>
</feature>
<evidence type="ECO:0000313" key="2">
    <source>
        <dbReference type="EMBL" id="KAK2168596.1"/>
    </source>
</evidence>
<name>A0AAD9NHM1_RIDPI</name>
<accession>A0AAD9NHM1</accession>
<dbReference type="EMBL" id="JAODUO010001222">
    <property type="protein sequence ID" value="KAK2168596.1"/>
    <property type="molecule type" value="Genomic_DNA"/>
</dbReference>
<dbReference type="Pfam" id="PF15502">
    <property type="entry name" value="MPLKIP"/>
    <property type="match status" value="1"/>
</dbReference>
<dbReference type="Proteomes" id="UP001209878">
    <property type="component" value="Unassembled WGS sequence"/>
</dbReference>
<gene>
    <name evidence="2" type="ORF">NP493_1217g00080</name>
</gene>
<sequence>MLRPNSQSNQFQQGPNFNRGDAGFRSPMPMPRSRYQSPPRFHQQYVPYFSGPGGTPPPFPSPRGGGCRSPAGSPMRDTFSSPPMYGGYSQQQMMSPGPRFRAQMNTSLGSPSPFFNNMNRSSGSGTPDSFLSTPSTGSERSGGRGGRFGHKNSPFRDNGDIRQYFSMSMLSDPWENLTPVCDTSLSGGDVR</sequence>
<reference evidence="2" key="1">
    <citation type="journal article" date="2023" name="Mol. Biol. Evol.">
        <title>Third-Generation Sequencing Reveals the Adaptive Role of the Epigenome in Three Deep-Sea Polychaetes.</title>
        <authorList>
            <person name="Perez M."/>
            <person name="Aroh O."/>
            <person name="Sun Y."/>
            <person name="Lan Y."/>
            <person name="Juniper S.K."/>
            <person name="Young C.R."/>
            <person name="Angers B."/>
            <person name="Qian P.Y."/>
        </authorList>
    </citation>
    <scope>NUCLEOTIDE SEQUENCE</scope>
    <source>
        <strain evidence="2">R07B-5</strain>
    </source>
</reference>
<keyword evidence="3" id="KW-1185">Reference proteome</keyword>
<evidence type="ECO:0000313" key="3">
    <source>
        <dbReference type="Proteomes" id="UP001209878"/>
    </source>
</evidence>